<protein>
    <submittedName>
        <fullName evidence="1">DNA-3-methyladenine glycosylase 1</fullName>
    </submittedName>
</protein>
<comment type="caution">
    <text evidence="1">The sequence shown here is derived from an EMBL/GenBank/DDBJ whole genome shotgun (WGS) entry which is preliminary data.</text>
</comment>
<sequence>MDRRRAASPVYTGQWNGSSTGSSSPSTGLFTIQRNQNFAAKAAAQRLAQIPSMWLTIMKNGEFLTMMIMLTSAQVGSDWTLVLKKKRKKKSIASGFDAEIVSKLTEKKISSISIDYVIELNPIRGVVGNDNRILEYLWWGFVNHKPIATQQKSCHKILVKTSKSKAMSKDMVRRGFWFVNPTVIHSFMLAVGFNNDHLFICPRHLQCLILASPLPTVTPTLLK</sequence>
<evidence type="ECO:0000313" key="1">
    <source>
        <dbReference type="EMBL" id="KAI8001573.1"/>
    </source>
</evidence>
<dbReference type="Proteomes" id="UP001060215">
    <property type="component" value="Chromosome 8"/>
</dbReference>
<name>A0ACC0GMF1_9ERIC</name>
<proteinExistence type="predicted"/>
<organism evidence="1 2">
    <name type="scientific">Camellia lanceoleosa</name>
    <dbReference type="NCBI Taxonomy" id="1840588"/>
    <lineage>
        <taxon>Eukaryota</taxon>
        <taxon>Viridiplantae</taxon>
        <taxon>Streptophyta</taxon>
        <taxon>Embryophyta</taxon>
        <taxon>Tracheophyta</taxon>
        <taxon>Spermatophyta</taxon>
        <taxon>Magnoliopsida</taxon>
        <taxon>eudicotyledons</taxon>
        <taxon>Gunneridae</taxon>
        <taxon>Pentapetalae</taxon>
        <taxon>asterids</taxon>
        <taxon>Ericales</taxon>
        <taxon>Theaceae</taxon>
        <taxon>Camellia</taxon>
    </lineage>
</organism>
<evidence type="ECO:0000313" key="2">
    <source>
        <dbReference type="Proteomes" id="UP001060215"/>
    </source>
</evidence>
<reference evidence="1 2" key="1">
    <citation type="journal article" date="2022" name="Plant J.">
        <title>Chromosome-level genome of Camellia lanceoleosa provides a valuable resource for understanding genome evolution and self-incompatibility.</title>
        <authorList>
            <person name="Gong W."/>
            <person name="Xiao S."/>
            <person name="Wang L."/>
            <person name="Liao Z."/>
            <person name="Chang Y."/>
            <person name="Mo W."/>
            <person name="Hu G."/>
            <person name="Li W."/>
            <person name="Zhao G."/>
            <person name="Zhu H."/>
            <person name="Hu X."/>
            <person name="Ji K."/>
            <person name="Xiang X."/>
            <person name="Song Q."/>
            <person name="Yuan D."/>
            <person name="Jin S."/>
            <person name="Zhang L."/>
        </authorList>
    </citation>
    <scope>NUCLEOTIDE SEQUENCE [LARGE SCALE GENOMIC DNA]</scope>
    <source>
        <strain evidence="1">SQ_2022a</strain>
    </source>
</reference>
<accession>A0ACC0GMF1</accession>
<gene>
    <name evidence="1" type="ORF">LOK49_LG09G02724</name>
</gene>
<keyword evidence="2" id="KW-1185">Reference proteome</keyword>
<dbReference type="EMBL" id="CM045765">
    <property type="protein sequence ID" value="KAI8001573.1"/>
    <property type="molecule type" value="Genomic_DNA"/>
</dbReference>